<keyword evidence="3" id="KW-1185">Reference proteome</keyword>
<name>A0A8J3K332_9ACTN</name>
<protein>
    <submittedName>
        <fullName evidence="2">Uncharacterized protein</fullName>
    </submittedName>
</protein>
<dbReference type="AlphaFoldDB" id="A0A8J3K332"/>
<accession>A0A8J3K332</accession>
<organism evidence="2 3">
    <name type="scientific">Catellatospora chokoriensis</name>
    <dbReference type="NCBI Taxonomy" id="310353"/>
    <lineage>
        <taxon>Bacteria</taxon>
        <taxon>Bacillati</taxon>
        <taxon>Actinomycetota</taxon>
        <taxon>Actinomycetes</taxon>
        <taxon>Micromonosporales</taxon>
        <taxon>Micromonosporaceae</taxon>
        <taxon>Catellatospora</taxon>
    </lineage>
</organism>
<dbReference type="EMBL" id="BONG01000055">
    <property type="protein sequence ID" value="GIF93089.1"/>
    <property type="molecule type" value="Genomic_DNA"/>
</dbReference>
<sequence length="203" mass="22391">MRLEDLARQLRADSSTLLAQAKNLGLPVTDVASSLTPSAEWQSRAANATQPVYGTRRPLGSPRPPRPSNSRQHDRSASNQPVSDLAQIFLPPLEIADRADTAYTLRRPTPRRILVARAEAQAHEWARFWFNPQEVKDWLAHHPRIQPYVAAALRDAGITPHQATANTRTPRGFVHRLPIAIRVAAGDITAQEAAAELQGMNPS</sequence>
<gene>
    <name evidence="2" type="ORF">Cch02nite_65330</name>
</gene>
<dbReference type="Proteomes" id="UP000619293">
    <property type="component" value="Unassembled WGS sequence"/>
</dbReference>
<evidence type="ECO:0000313" key="3">
    <source>
        <dbReference type="Proteomes" id="UP000619293"/>
    </source>
</evidence>
<feature type="compositionally biased region" description="Polar residues" evidence="1">
    <location>
        <begin position="35"/>
        <end position="52"/>
    </location>
</feature>
<proteinExistence type="predicted"/>
<feature type="region of interest" description="Disordered" evidence="1">
    <location>
        <begin position="35"/>
        <end position="82"/>
    </location>
</feature>
<reference evidence="2 3" key="1">
    <citation type="submission" date="2021-01" db="EMBL/GenBank/DDBJ databases">
        <title>Whole genome shotgun sequence of Catellatospora chokoriensis NBRC 107358.</title>
        <authorList>
            <person name="Komaki H."/>
            <person name="Tamura T."/>
        </authorList>
    </citation>
    <scope>NUCLEOTIDE SEQUENCE [LARGE SCALE GENOMIC DNA]</scope>
    <source>
        <strain evidence="2 3">NBRC 107358</strain>
    </source>
</reference>
<evidence type="ECO:0000256" key="1">
    <source>
        <dbReference type="SAM" id="MobiDB-lite"/>
    </source>
</evidence>
<evidence type="ECO:0000313" key="2">
    <source>
        <dbReference type="EMBL" id="GIF93089.1"/>
    </source>
</evidence>
<comment type="caution">
    <text evidence="2">The sequence shown here is derived from an EMBL/GenBank/DDBJ whole genome shotgun (WGS) entry which is preliminary data.</text>
</comment>